<gene>
    <name evidence="2" type="ORF">CDAR_56021</name>
</gene>
<dbReference type="EMBL" id="BPLQ01006518">
    <property type="protein sequence ID" value="GIY23163.1"/>
    <property type="molecule type" value="Genomic_DNA"/>
</dbReference>
<reference evidence="2 3" key="1">
    <citation type="submission" date="2021-06" db="EMBL/GenBank/DDBJ databases">
        <title>Caerostris darwini draft genome.</title>
        <authorList>
            <person name="Kono N."/>
            <person name="Arakawa K."/>
        </authorList>
    </citation>
    <scope>NUCLEOTIDE SEQUENCE [LARGE SCALE GENOMIC DNA]</scope>
</reference>
<accession>A0AAV4RTF7</accession>
<feature type="compositionally biased region" description="Basic and acidic residues" evidence="1">
    <location>
        <begin position="104"/>
        <end position="123"/>
    </location>
</feature>
<dbReference type="AlphaFoldDB" id="A0AAV4RTF7"/>
<name>A0AAV4RTF7_9ARAC</name>
<organism evidence="2 3">
    <name type="scientific">Caerostris darwini</name>
    <dbReference type="NCBI Taxonomy" id="1538125"/>
    <lineage>
        <taxon>Eukaryota</taxon>
        <taxon>Metazoa</taxon>
        <taxon>Ecdysozoa</taxon>
        <taxon>Arthropoda</taxon>
        <taxon>Chelicerata</taxon>
        <taxon>Arachnida</taxon>
        <taxon>Araneae</taxon>
        <taxon>Araneomorphae</taxon>
        <taxon>Entelegynae</taxon>
        <taxon>Araneoidea</taxon>
        <taxon>Araneidae</taxon>
        <taxon>Caerostris</taxon>
    </lineage>
</organism>
<keyword evidence="3" id="KW-1185">Reference proteome</keyword>
<proteinExistence type="predicted"/>
<dbReference type="Proteomes" id="UP001054837">
    <property type="component" value="Unassembled WGS sequence"/>
</dbReference>
<comment type="caution">
    <text evidence="2">The sequence shown here is derived from an EMBL/GenBank/DDBJ whole genome shotgun (WGS) entry which is preliminary data.</text>
</comment>
<evidence type="ECO:0000313" key="3">
    <source>
        <dbReference type="Proteomes" id="UP001054837"/>
    </source>
</evidence>
<sequence>MCVWQDNDLENNVNSPNDTLRKNGETIKLPAINCLRRFSSSSAGVSNLLDFPKLGELFWVTTLKIADKLKKVSHITACLETKSKAVKESSFHPTGNKKKKGGKKRADPRDISTEKEVRLSLVV</sequence>
<evidence type="ECO:0000256" key="1">
    <source>
        <dbReference type="SAM" id="MobiDB-lite"/>
    </source>
</evidence>
<evidence type="ECO:0000313" key="2">
    <source>
        <dbReference type="EMBL" id="GIY23163.1"/>
    </source>
</evidence>
<protein>
    <submittedName>
        <fullName evidence="2">Uncharacterized protein</fullName>
    </submittedName>
</protein>
<feature type="region of interest" description="Disordered" evidence="1">
    <location>
        <begin position="85"/>
        <end position="123"/>
    </location>
</feature>